<name>A0A382TT38_9ZZZZ</name>
<dbReference type="InterPro" id="IPR001646">
    <property type="entry name" value="5peptide_repeat"/>
</dbReference>
<dbReference type="AlphaFoldDB" id="A0A382TT38"/>
<dbReference type="Gene3D" id="3.40.50.1110">
    <property type="entry name" value="SGNH hydrolase"/>
    <property type="match status" value="1"/>
</dbReference>
<protein>
    <recommendedName>
        <fullName evidence="2">Pentapeptide repeat-containing protein</fullName>
    </recommendedName>
</protein>
<dbReference type="SUPFAM" id="SSF52266">
    <property type="entry name" value="SGNH hydrolase"/>
    <property type="match status" value="1"/>
</dbReference>
<reference evidence="1" key="1">
    <citation type="submission" date="2018-05" db="EMBL/GenBank/DDBJ databases">
        <authorList>
            <person name="Lanie J.A."/>
            <person name="Ng W.-L."/>
            <person name="Kazmierczak K.M."/>
            <person name="Andrzejewski T.M."/>
            <person name="Davidsen T.M."/>
            <person name="Wayne K.J."/>
            <person name="Tettelin H."/>
            <person name="Glass J.I."/>
            <person name="Rusch D."/>
            <person name="Podicherti R."/>
            <person name="Tsui H.-C.T."/>
            <person name="Winkler M.E."/>
        </authorList>
    </citation>
    <scope>NUCLEOTIDE SEQUENCE</scope>
</reference>
<dbReference type="PANTHER" id="PTHR14136:SF17">
    <property type="entry name" value="BTB_POZ DOMAIN-CONTAINING PROTEIN KCTD9"/>
    <property type="match status" value="1"/>
</dbReference>
<gene>
    <name evidence="1" type="ORF">METZ01_LOCUS378074</name>
</gene>
<accession>A0A382TT38</accession>
<sequence length="298" mass="33509">QPHPLEFKDLTAEQLEEKRTFWTIPRHNNQQISAMQVFSDIYRELEQEYIGNTEVRFRDLRDLFKDTRSSIYNDVIHYNEYGNQLIAERMMADISVKNGRIHLSKTLDNRVAKELGGEMSHQDDALVAFAGADKLTLSDQEMPAEVRQSFEILKTKKSCIGCNLSNIDLTGLDLHRVNLSRADLRNAKLGEAWKCDGCVPGEYIAESNLSEANLNGASLVQVNLVQADLRGSYLQGADLRWANLSGASLASSVLDEANFSGAILRDVDFQSSSLNETNFFRANMRETNLSDLKLNGLD</sequence>
<dbReference type="PANTHER" id="PTHR14136">
    <property type="entry name" value="BTB_POZ DOMAIN-CONTAINING PROTEIN KCTD9"/>
    <property type="match status" value="1"/>
</dbReference>
<dbReference type="InterPro" id="IPR036514">
    <property type="entry name" value="SGNH_hydro_sf"/>
</dbReference>
<dbReference type="Gene3D" id="2.160.20.80">
    <property type="entry name" value="E3 ubiquitin-protein ligase SopA"/>
    <property type="match status" value="1"/>
</dbReference>
<organism evidence="1">
    <name type="scientific">marine metagenome</name>
    <dbReference type="NCBI Taxonomy" id="408172"/>
    <lineage>
        <taxon>unclassified sequences</taxon>
        <taxon>metagenomes</taxon>
        <taxon>ecological metagenomes</taxon>
    </lineage>
</organism>
<proteinExistence type="predicted"/>
<dbReference type="InterPro" id="IPR051082">
    <property type="entry name" value="Pentapeptide-BTB/POZ_domain"/>
</dbReference>
<evidence type="ECO:0000313" key="1">
    <source>
        <dbReference type="EMBL" id="SVD25220.1"/>
    </source>
</evidence>
<evidence type="ECO:0008006" key="2">
    <source>
        <dbReference type="Google" id="ProtNLM"/>
    </source>
</evidence>
<feature type="non-terminal residue" evidence="1">
    <location>
        <position position="1"/>
    </location>
</feature>
<feature type="non-terminal residue" evidence="1">
    <location>
        <position position="298"/>
    </location>
</feature>
<dbReference type="SUPFAM" id="SSF141571">
    <property type="entry name" value="Pentapeptide repeat-like"/>
    <property type="match status" value="1"/>
</dbReference>
<dbReference type="EMBL" id="UINC01138957">
    <property type="protein sequence ID" value="SVD25220.1"/>
    <property type="molecule type" value="Genomic_DNA"/>
</dbReference>
<dbReference type="Pfam" id="PF00805">
    <property type="entry name" value="Pentapeptide"/>
    <property type="match status" value="3"/>
</dbReference>